<gene>
    <name evidence="3" type="ORF">FNX44_002180</name>
    <name evidence="2" type="ORF">H3147_05625</name>
</gene>
<evidence type="ECO:0000313" key="2">
    <source>
        <dbReference type="EMBL" id="MBB1258308.1"/>
    </source>
</evidence>
<sequence>MHHPNSSLSNAAPPSAAEARLDNESDDFDFENALIVRADEPDDDAEDGIRLTRAEFEACSPEPLRLVVLMHWRLRERDGRPLTARAIWADLTAMGMYDIDGVTPVALTQVDEAVRFLTSNGLIATVPDGGDL</sequence>
<reference evidence="5" key="2">
    <citation type="submission" date="2020-05" db="EMBL/GenBank/DDBJ databases">
        <title>Classification of alakaliphilic streptomycetes isolated from an alkaline soil next to Lonar Crater, India and a proposal for the recognition of Streptomyces alkaliterrae sp. nov.</title>
        <authorList>
            <person name="Golinska P."/>
        </authorList>
    </citation>
    <scope>NUCLEOTIDE SEQUENCE [LARGE SCALE GENOMIC DNA]</scope>
    <source>
        <strain evidence="5">OF8</strain>
    </source>
</reference>
<dbReference type="RefSeq" id="WP_143646183.1">
    <property type="nucleotide sequence ID" value="NZ_JABJXA010000021.1"/>
</dbReference>
<dbReference type="AlphaFoldDB" id="A0A5P0YKF1"/>
<feature type="compositionally biased region" description="Low complexity" evidence="1">
    <location>
        <begin position="1"/>
        <end position="17"/>
    </location>
</feature>
<dbReference type="EMBL" id="VJYK02000010">
    <property type="protein sequence ID" value="MQS00708.1"/>
    <property type="molecule type" value="Genomic_DNA"/>
</dbReference>
<accession>A0A5P0YKF1</accession>
<feature type="region of interest" description="Disordered" evidence="1">
    <location>
        <begin position="1"/>
        <end position="23"/>
    </location>
</feature>
<dbReference type="EMBL" id="JABJXA010000021">
    <property type="protein sequence ID" value="MBB1258308.1"/>
    <property type="molecule type" value="Genomic_DNA"/>
</dbReference>
<name>A0A5P0YKF1_9ACTN</name>
<evidence type="ECO:0000256" key="1">
    <source>
        <dbReference type="SAM" id="MobiDB-lite"/>
    </source>
</evidence>
<dbReference type="Proteomes" id="UP000320857">
    <property type="component" value="Unassembled WGS sequence"/>
</dbReference>
<keyword evidence="4" id="KW-1185">Reference proteome</keyword>
<protein>
    <submittedName>
        <fullName evidence="3">Uncharacterized protein</fullName>
    </submittedName>
</protein>
<dbReference type="Proteomes" id="UP000517765">
    <property type="component" value="Unassembled WGS sequence"/>
</dbReference>
<dbReference type="OrthoDB" id="4272055at2"/>
<proteinExistence type="predicted"/>
<comment type="caution">
    <text evidence="3">The sequence shown here is derived from an EMBL/GenBank/DDBJ whole genome shotgun (WGS) entry which is preliminary data.</text>
</comment>
<organism evidence="3 4">
    <name type="scientific">Streptomyces alkaliterrae</name>
    <dbReference type="NCBI Taxonomy" id="2213162"/>
    <lineage>
        <taxon>Bacteria</taxon>
        <taxon>Bacillati</taxon>
        <taxon>Actinomycetota</taxon>
        <taxon>Actinomycetes</taxon>
        <taxon>Kitasatosporales</taxon>
        <taxon>Streptomycetaceae</taxon>
        <taxon>Streptomyces</taxon>
    </lineage>
</organism>
<evidence type="ECO:0000313" key="5">
    <source>
        <dbReference type="Proteomes" id="UP000517765"/>
    </source>
</evidence>
<reference evidence="2" key="3">
    <citation type="journal article" name="Syst. Appl. Microbiol.">
        <title>Streptomyces alkaliterrae sp. nov., isolated from an alkaline soil, and emended descriptions of Streptomyces alkaliphilus, Streptomyces calidiresistens and Streptomyces durbertensis.</title>
        <authorList>
            <person name="Swiecimska M."/>
            <person name="Golinska P."/>
            <person name="Nouioui I."/>
            <person name="Wypij M."/>
            <person name="Rai M."/>
            <person name="Sangal V."/>
            <person name="Goodfellow M."/>
        </authorList>
    </citation>
    <scope>NUCLEOTIDE SEQUENCE</scope>
    <source>
        <strain evidence="2">OF8</strain>
    </source>
</reference>
<reference evidence="3 4" key="1">
    <citation type="submission" date="2019-10" db="EMBL/GenBank/DDBJ databases">
        <title>Streptomyces sp. nov., a novel actinobacterium isolated from alkaline environment.</title>
        <authorList>
            <person name="Golinska P."/>
        </authorList>
    </citation>
    <scope>NUCLEOTIDE SEQUENCE [LARGE SCALE GENOMIC DNA]</scope>
    <source>
        <strain evidence="3 4">OF1</strain>
    </source>
</reference>
<evidence type="ECO:0000313" key="4">
    <source>
        <dbReference type="Proteomes" id="UP000320857"/>
    </source>
</evidence>
<evidence type="ECO:0000313" key="3">
    <source>
        <dbReference type="EMBL" id="MQS00708.1"/>
    </source>
</evidence>